<dbReference type="PANTHER" id="PTHR30035:SF3">
    <property type="entry name" value="INTERMEMBRANE PHOSPHOLIPID TRANSPORT SYSTEM LIPOPROTEIN MLAA"/>
    <property type="match status" value="1"/>
</dbReference>
<protein>
    <submittedName>
        <fullName evidence="4">VacJ family lipoprotein</fullName>
    </submittedName>
</protein>
<reference evidence="4 5" key="1">
    <citation type="submission" date="2023-03" db="EMBL/GenBank/DDBJ databases">
        <title>Diaphorobacter basophil sp. nov., isolated from a sewage-treatment plant.</title>
        <authorList>
            <person name="Yang K."/>
        </authorList>
    </citation>
    <scope>NUCLEOTIDE SEQUENCE [LARGE SCALE GENOMIC DNA]</scope>
    <source>
        <strain evidence="4 5">Y-1</strain>
    </source>
</reference>
<dbReference type="PRINTS" id="PR01805">
    <property type="entry name" value="VACJLIPOPROT"/>
</dbReference>
<evidence type="ECO:0000256" key="2">
    <source>
        <dbReference type="ARBA" id="ARBA00022729"/>
    </source>
</evidence>
<dbReference type="Proteomes" id="UP001303211">
    <property type="component" value="Chromosome"/>
</dbReference>
<evidence type="ECO:0000313" key="5">
    <source>
        <dbReference type="Proteomes" id="UP001303211"/>
    </source>
</evidence>
<comment type="similarity">
    <text evidence="1">Belongs to the MlaA family.</text>
</comment>
<gene>
    <name evidence="4" type="ORF">P4826_16675</name>
</gene>
<keyword evidence="2 3" id="KW-0732">Signal</keyword>
<evidence type="ECO:0000256" key="1">
    <source>
        <dbReference type="ARBA" id="ARBA00010634"/>
    </source>
</evidence>
<organism evidence="4 5">
    <name type="scientific">Diaphorobacter limosus</name>
    <dbReference type="NCBI Taxonomy" id="3036128"/>
    <lineage>
        <taxon>Bacteria</taxon>
        <taxon>Pseudomonadati</taxon>
        <taxon>Pseudomonadota</taxon>
        <taxon>Betaproteobacteria</taxon>
        <taxon>Burkholderiales</taxon>
        <taxon>Comamonadaceae</taxon>
        <taxon>Diaphorobacter</taxon>
    </lineage>
</organism>
<dbReference type="InterPro" id="IPR007428">
    <property type="entry name" value="MlaA"/>
</dbReference>
<dbReference type="Pfam" id="PF04333">
    <property type="entry name" value="MlaA"/>
    <property type="match status" value="1"/>
</dbReference>
<dbReference type="PROSITE" id="PS51257">
    <property type="entry name" value="PROKAR_LIPOPROTEIN"/>
    <property type="match status" value="1"/>
</dbReference>
<dbReference type="PANTHER" id="PTHR30035">
    <property type="entry name" value="LIPOPROTEIN VACJ-RELATED"/>
    <property type="match status" value="1"/>
</dbReference>
<dbReference type="EMBL" id="CP136921">
    <property type="protein sequence ID" value="WOO32011.1"/>
    <property type="molecule type" value="Genomic_DNA"/>
</dbReference>
<sequence>MTTEKPSTPWAVHPAALLLGAALLSGCATGPNANPADPLEPYNRSMSTFNENVDKAVLKPVATAYRDVTPQPLRTGVTNFFANLGDAWSFVNNVLQFKGREAFDSLVRLSVNTVFGLGGVLDVASEAGIDRHKQDFGLTLGHWGVPTGPYLVLPLLGSSTVRDTAALPVDFYVGDLVDQVDDMGVRNSLYGLRIINTRANLLGTTSVIDTAALDRYSFTRDAYLQLRSGAKAGAGADEGKLPEDY</sequence>
<accession>A0ABZ0J1E4</accession>
<feature type="chain" id="PRO_5047077882" evidence="3">
    <location>
        <begin position="34"/>
        <end position="245"/>
    </location>
</feature>
<feature type="signal peptide" evidence="3">
    <location>
        <begin position="1"/>
        <end position="33"/>
    </location>
</feature>
<keyword evidence="4" id="KW-0449">Lipoprotein</keyword>
<evidence type="ECO:0000313" key="4">
    <source>
        <dbReference type="EMBL" id="WOO32011.1"/>
    </source>
</evidence>
<dbReference type="RefSeq" id="WP_317701480.1">
    <property type="nucleotide sequence ID" value="NZ_CP136921.1"/>
</dbReference>
<proteinExistence type="inferred from homology"/>
<name>A0ABZ0J1E4_9BURK</name>
<evidence type="ECO:0000256" key="3">
    <source>
        <dbReference type="SAM" id="SignalP"/>
    </source>
</evidence>
<keyword evidence="5" id="KW-1185">Reference proteome</keyword>